<dbReference type="InterPro" id="IPR011017">
    <property type="entry name" value="TRASH_dom"/>
</dbReference>
<keyword evidence="3" id="KW-1185">Reference proteome</keyword>
<evidence type="ECO:0000313" key="2">
    <source>
        <dbReference type="EMBL" id="PFG17118.1"/>
    </source>
</evidence>
<dbReference type="GO" id="GO:0016491">
    <property type="term" value="F:oxidoreductase activity"/>
    <property type="evidence" value="ECO:0007669"/>
    <property type="project" value="InterPro"/>
</dbReference>
<proteinExistence type="predicted"/>
<dbReference type="RefSeq" id="WP_169923780.1">
    <property type="nucleotide sequence ID" value="NZ_PDJC01000001.1"/>
</dbReference>
<dbReference type="SMART" id="SM00746">
    <property type="entry name" value="TRASH"/>
    <property type="match status" value="1"/>
</dbReference>
<protein>
    <submittedName>
        <fullName evidence="2">Cu+-exporting ATPase</fullName>
    </submittedName>
</protein>
<dbReference type="Proteomes" id="UP000226079">
    <property type="component" value="Unassembled WGS sequence"/>
</dbReference>
<dbReference type="EMBL" id="PDJC01000001">
    <property type="protein sequence ID" value="PFG17118.1"/>
    <property type="molecule type" value="Genomic_DNA"/>
</dbReference>
<gene>
    <name evidence="2" type="ORF">ATK74_1679</name>
</gene>
<dbReference type="InterPro" id="IPR007029">
    <property type="entry name" value="YHS_dom"/>
</dbReference>
<organism evidence="2 3">
    <name type="scientific">Propionicimonas paludicola</name>
    <dbReference type="NCBI Taxonomy" id="185243"/>
    <lineage>
        <taxon>Bacteria</taxon>
        <taxon>Bacillati</taxon>
        <taxon>Actinomycetota</taxon>
        <taxon>Actinomycetes</taxon>
        <taxon>Propionibacteriales</taxon>
        <taxon>Nocardioidaceae</taxon>
        <taxon>Propionicimonas</taxon>
    </lineage>
</organism>
<dbReference type="InterPro" id="IPR012348">
    <property type="entry name" value="RNR-like"/>
</dbReference>
<sequence length="52" mass="5568">MPMECPVCGRTIDPQTAAASATYDAQTYYFNSEVCHDRFVADPGSYAGNTGS</sequence>
<evidence type="ECO:0000259" key="1">
    <source>
        <dbReference type="SMART" id="SM00746"/>
    </source>
</evidence>
<reference evidence="2 3" key="1">
    <citation type="submission" date="2017-10" db="EMBL/GenBank/DDBJ databases">
        <title>Sequencing the genomes of 1000 actinobacteria strains.</title>
        <authorList>
            <person name="Klenk H.-P."/>
        </authorList>
    </citation>
    <scope>NUCLEOTIDE SEQUENCE [LARGE SCALE GENOMIC DNA]</scope>
    <source>
        <strain evidence="2 3">DSM 15597</strain>
    </source>
</reference>
<feature type="domain" description="TRASH" evidence="1">
    <location>
        <begin position="5"/>
        <end position="43"/>
    </location>
</feature>
<dbReference type="InterPro" id="IPR009078">
    <property type="entry name" value="Ferritin-like_SF"/>
</dbReference>
<evidence type="ECO:0000313" key="3">
    <source>
        <dbReference type="Proteomes" id="UP000226079"/>
    </source>
</evidence>
<dbReference type="AlphaFoldDB" id="A0A2A9CRW6"/>
<name>A0A2A9CRW6_9ACTN</name>
<dbReference type="Gene3D" id="1.10.620.20">
    <property type="entry name" value="Ribonucleotide Reductase, subunit A"/>
    <property type="match status" value="1"/>
</dbReference>
<comment type="caution">
    <text evidence="2">The sequence shown here is derived from an EMBL/GenBank/DDBJ whole genome shotgun (WGS) entry which is preliminary data.</text>
</comment>
<dbReference type="Pfam" id="PF04945">
    <property type="entry name" value="YHS"/>
    <property type="match status" value="1"/>
</dbReference>
<dbReference type="SUPFAM" id="SSF47240">
    <property type="entry name" value="Ferritin-like"/>
    <property type="match status" value="1"/>
</dbReference>
<accession>A0A2A9CRW6</accession>